<dbReference type="AlphaFoldDB" id="A0AAD6WS65"/>
<dbReference type="InterPro" id="IPR041457">
    <property type="entry name" value="CxC2_KDZ-assoc"/>
</dbReference>
<name>A0AAD6WS65_9AGAR</name>
<comment type="caution">
    <text evidence="3">The sequence shown here is derived from an EMBL/GenBank/DDBJ whole genome shotgun (WGS) entry which is preliminary data.</text>
</comment>
<dbReference type="Pfam" id="PF18803">
    <property type="entry name" value="CxC2"/>
    <property type="match status" value="1"/>
</dbReference>
<protein>
    <recommendedName>
        <fullName evidence="2">CxC2-like cysteine cluster KDZ transposase-associated domain-containing protein</fullName>
    </recommendedName>
</protein>
<evidence type="ECO:0000313" key="4">
    <source>
        <dbReference type="Proteomes" id="UP001218188"/>
    </source>
</evidence>
<organism evidence="3 4">
    <name type="scientific">Mycena alexandri</name>
    <dbReference type="NCBI Taxonomy" id="1745969"/>
    <lineage>
        <taxon>Eukaryota</taxon>
        <taxon>Fungi</taxon>
        <taxon>Dikarya</taxon>
        <taxon>Basidiomycota</taxon>
        <taxon>Agaricomycotina</taxon>
        <taxon>Agaricomycetes</taxon>
        <taxon>Agaricomycetidae</taxon>
        <taxon>Agaricales</taxon>
        <taxon>Marasmiineae</taxon>
        <taxon>Mycenaceae</taxon>
        <taxon>Mycena</taxon>
    </lineage>
</organism>
<reference evidence="3" key="1">
    <citation type="submission" date="2023-03" db="EMBL/GenBank/DDBJ databases">
        <title>Massive genome expansion in bonnet fungi (Mycena s.s.) driven by repeated elements and novel gene families across ecological guilds.</title>
        <authorList>
            <consortium name="Lawrence Berkeley National Laboratory"/>
            <person name="Harder C.B."/>
            <person name="Miyauchi S."/>
            <person name="Viragh M."/>
            <person name="Kuo A."/>
            <person name="Thoen E."/>
            <person name="Andreopoulos B."/>
            <person name="Lu D."/>
            <person name="Skrede I."/>
            <person name="Drula E."/>
            <person name="Henrissat B."/>
            <person name="Morin E."/>
            <person name="Kohler A."/>
            <person name="Barry K."/>
            <person name="LaButti K."/>
            <person name="Morin E."/>
            <person name="Salamov A."/>
            <person name="Lipzen A."/>
            <person name="Mereny Z."/>
            <person name="Hegedus B."/>
            <person name="Baldrian P."/>
            <person name="Stursova M."/>
            <person name="Weitz H."/>
            <person name="Taylor A."/>
            <person name="Grigoriev I.V."/>
            <person name="Nagy L.G."/>
            <person name="Martin F."/>
            <person name="Kauserud H."/>
        </authorList>
    </citation>
    <scope>NUCLEOTIDE SEQUENCE</scope>
    <source>
        <strain evidence="3">CBHHK200</strain>
    </source>
</reference>
<proteinExistence type="predicted"/>
<dbReference type="EMBL" id="JARJCM010000158">
    <property type="protein sequence ID" value="KAJ7025133.1"/>
    <property type="molecule type" value="Genomic_DNA"/>
</dbReference>
<dbReference type="InterPro" id="IPR040521">
    <property type="entry name" value="KDZ"/>
</dbReference>
<evidence type="ECO:0000259" key="2">
    <source>
        <dbReference type="Pfam" id="PF18803"/>
    </source>
</evidence>
<evidence type="ECO:0000313" key="3">
    <source>
        <dbReference type="EMBL" id="KAJ7025133.1"/>
    </source>
</evidence>
<dbReference type="Pfam" id="PF18758">
    <property type="entry name" value="KDZ"/>
    <property type="match status" value="1"/>
</dbReference>
<gene>
    <name evidence="3" type="ORF">C8F04DRAFT_968170</name>
</gene>
<accession>A0AAD6WS65</accession>
<keyword evidence="4" id="KW-1185">Reference proteome</keyword>
<dbReference type="PANTHER" id="PTHR33096:SF1">
    <property type="entry name" value="CXC1-LIKE CYSTEINE CLUSTER ASSOCIATED WITH KDZ TRANSPOSASES DOMAIN-CONTAINING PROTEIN"/>
    <property type="match status" value="1"/>
</dbReference>
<feature type="domain" description="CxC2-like cysteine cluster KDZ transposase-associated" evidence="2">
    <location>
        <begin position="94"/>
        <end position="197"/>
    </location>
</feature>
<feature type="region of interest" description="Disordered" evidence="1">
    <location>
        <begin position="788"/>
        <end position="823"/>
    </location>
</feature>
<dbReference type="Proteomes" id="UP001218188">
    <property type="component" value="Unassembled WGS sequence"/>
</dbReference>
<evidence type="ECO:0000256" key="1">
    <source>
        <dbReference type="SAM" id="MobiDB-lite"/>
    </source>
</evidence>
<sequence>MSEFPEIQQLFLDETVRRHGLGYSCVSQHCAPCGTAVGVGANCPEEDGRPKRFVRCRECGPFLQCRSCCLKLHLQLPLHFLEEWNGEFWTRTTLQSLGLVFQLGHEGFKCKRPHPTVRSVTVVDTTGIHEVNYQFCGCSRSDHANSLVQFMRNEWYPSSKTDPDTVATFRALDFFRELNVVGNVNARDFVTALELLMMAAQDRYKNFARMSRQWAFLQRLRRSGRAHAPDGIAGTAQGECMVKCWPCPHDGRNLVVGWRDVDPKYLYRLILAMDANFKMKNRIRARERADPSLGPGWGAFVEPKAYKRHLRRYVAEKDISTCIAFAALTQKDTRNTAGLRVSGLGGVVCARHECMRPNGLGDLQKGERYANMDYILVSALAGFDLQQLTVSYDIACQWKKNFKERMERLPKEMQIDLDAIDLDSGLPVWHALAHEELCAIVNSLNYIPGVGKTDGEGIERLWAYLNGCSYQTKEMGLGNRADMVEDKLDYHNFMKNLGQADSLRRKLIVAIAERARQVAAFKEINKSVPAEKRAEWQQLIDAFAADRSGVNPYMLTNRGGPTEAEIRASLKQEEQTALQKGELPLHATSATAFLAAGLQLEETQRRIKGELTGRNITADRQSKIQEYRLAFLSKLRKFRDLQSVYTPGAVRAIAAEEAKRDPELSPPNPEHIRLWLPSELPVAQRAGGGCQRNVADMEARLREGQCSNSLVDIRGRLHTKRYLINFRNDNLMGQKKTTRAFTVIEQLGDRVEMAGRKYTDARNALTRLRGEEYATHFKVLKTGDLRLEGEESRDPGAAAASDRAATKKLAKAAGGTQPMRSDASSTKAAGVSWIWISPGALDDSEKELHESLRVEWSRAKARKNRWDEEVELLREEMRRVIRYLVWETARWEELAVRSAGRQDVTREMRDGLRAYAAKQANMHHELCVLFQSEMGQTVEEATTSAIASGFGDDEEGLGALFGEGD</sequence>
<dbReference type="PANTHER" id="PTHR33096">
    <property type="entry name" value="CXC2 DOMAIN-CONTAINING PROTEIN"/>
    <property type="match status" value="1"/>
</dbReference>